<dbReference type="RefSeq" id="WP_048885076.1">
    <property type="nucleotide sequence ID" value="NZ_CP011310.1"/>
</dbReference>
<keyword evidence="1" id="KW-0472">Membrane</keyword>
<keyword evidence="1" id="KW-0812">Transmembrane</keyword>
<organism evidence="2 3">
    <name type="scientific">Aurantiacibacter atlanticus</name>
    <dbReference type="NCBI Taxonomy" id="1648404"/>
    <lineage>
        <taxon>Bacteria</taxon>
        <taxon>Pseudomonadati</taxon>
        <taxon>Pseudomonadota</taxon>
        <taxon>Alphaproteobacteria</taxon>
        <taxon>Sphingomonadales</taxon>
        <taxon>Erythrobacteraceae</taxon>
        <taxon>Aurantiacibacter</taxon>
    </lineage>
</organism>
<protein>
    <submittedName>
        <fullName evidence="2">Uncharacterized protein</fullName>
    </submittedName>
</protein>
<keyword evidence="1" id="KW-1133">Transmembrane helix</keyword>
<dbReference type="PATRIC" id="fig|1648404.4.peg.1095"/>
<dbReference type="OrthoDB" id="7428780at2"/>
<gene>
    <name evidence="2" type="ORF">CP97_05260</name>
</gene>
<evidence type="ECO:0000313" key="2">
    <source>
        <dbReference type="EMBL" id="AKQ41559.1"/>
    </source>
</evidence>
<reference evidence="2 3" key="1">
    <citation type="journal article" date="2015" name="Int. J. Syst. Evol. Microbiol.">
        <title>Erythrobacter atlanticus sp. nov., a bacterium from ocean sediment able to degrade polycyclic aromatic hydrocarbons.</title>
        <authorList>
            <person name="Zhuang L."/>
            <person name="Liu Y."/>
            <person name="Wang L."/>
            <person name="Wang W."/>
            <person name="Shao Z."/>
        </authorList>
    </citation>
    <scope>NUCLEOTIDE SEQUENCE [LARGE SCALE GENOMIC DNA]</scope>
    <source>
        <strain evidence="3">s21-N3</strain>
    </source>
</reference>
<dbReference type="Proteomes" id="UP000059113">
    <property type="component" value="Chromosome"/>
</dbReference>
<dbReference type="KEGG" id="ery:CP97_05260"/>
<feature type="transmembrane region" description="Helical" evidence="1">
    <location>
        <begin position="46"/>
        <end position="65"/>
    </location>
</feature>
<dbReference type="AlphaFoldDB" id="A0A0H4VEN6"/>
<dbReference type="STRING" id="1648404.CP97_05260"/>
<dbReference type="EMBL" id="CP011310">
    <property type="protein sequence ID" value="AKQ41559.1"/>
    <property type="molecule type" value="Genomic_DNA"/>
</dbReference>
<keyword evidence="3" id="KW-1185">Reference proteome</keyword>
<accession>A0A0H4VEN6</accession>
<evidence type="ECO:0000256" key="1">
    <source>
        <dbReference type="SAM" id="Phobius"/>
    </source>
</evidence>
<proteinExistence type="predicted"/>
<sequence>MSNPDNSLPPSKDDWQGFREIDRAIAENRMTAYNWRKAWADPWSRAGLILFAILFTAFVIFVVIYDGLL</sequence>
<reference evidence="3" key="2">
    <citation type="submission" date="2015-04" db="EMBL/GenBank/DDBJ databases">
        <title>The complete genome sequence of Erythrobacter sp. s21-N3.</title>
        <authorList>
            <person name="Zhuang L."/>
            <person name="Liu Y."/>
            <person name="Shao Z."/>
        </authorList>
    </citation>
    <scope>NUCLEOTIDE SEQUENCE [LARGE SCALE GENOMIC DNA]</scope>
    <source>
        <strain evidence="3">s21-N3</strain>
    </source>
</reference>
<name>A0A0H4VEN6_9SPHN</name>
<evidence type="ECO:0000313" key="3">
    <source>
        <dbReference type="Proteomes" id="UP000059113"/>
    </source>
</evidence>